<protein>
    <submittedName>
        <fullName evidence="10">RagB/SusD family nutrient uptake outer membrane protein</fullName>
    </submittedName>
</protein>
<feature type="domain" description="RagB/SusD" evidence="7">
    <location>
        <begin position="305"/>
        <end position="502"/>
    </location>
</feature>
<evidence type="ECO:0000313" key="10">
    <source>
        <dbReference type="EMBL" id="RDU50911.1"/>
    </source>
</evidence>
<dbReference type="RefSeq" id="WP_115497826.1">
    <property type="nucleotide sequence ID" value="NZ_JACRTI010000002.1"/>
</dbReference>
<keyword evidence="3 6" id="KW-0732">Signal</keyword>
<comment type="subcellular location">
    <subcellularLocation>
        <location evidence="1">Cell outer membrane</location>
    </subcellularLocation>
</comment>
<reference evidence="9 12" key="2">
    <citation type="submission" date="2020-08" db="EMBL/GenBank/DDBJ databases">
        <title>Genome public.</title>
        <authorList>
            <person name="Liu C."/>
            <person name="Sun Q."/>
        </authorList>
    </citation>
    <scope>NUCLEOTIDE SEQUENCE [LARGE SCALE GENOMIC DNA]</scope>
    <source>
        <strain evidence="9 12">426_9</strain>
    </source>
</reference>
<dbReference type="InterPro" id="IPR011990">
    <property type="entry name" value="TPR-like_helical_dom_sf"/>
</dbReference>
<evidence type="ECO:0000313" key="11">
    <source>
        <dbReference type="Proteomes" id="UP000256321"/>
    </source>
</evidence>
<keyword evidence="5" id="KW-0998">Cell outer membrane</keyword>
<dbReference type="GO" id="GO:0009279">
    <property type="term" value="C:cell outer membrane"/>
    <property type="evidence" value="ECO:0007669"/>
    <property type="project" value="UniProtKB-SubCell"/>
</dbReference>
<sequence length="538" mass="60194">MKKNIIYSCLLAAATFALPSCSSFLEENPKDQMPEEEAYKSPELIYLNTVANLYTQIGATGGGEGLAGTDRGLYDIQTFTNDEALLPTRGGDWEDGKLWQRLYLHTWDKSEAPFKSVWDYLYKVIGLSNQSIDKLNSLMEADPENIYLPVYKAEVQAIRALYYYQLLDCFGRVPLVEKSDVQISDVKQSERSEVYNFVRKELQEALPYLNTANSTKEGEYYGRMTRPVAFFLLAKLALNAQVYSDDDWTDNGGAPNGSTDFEMNGQKVLCWDAAIAYCDSISNLGYQLSSTYSSNFSVGNEKSVENIFTIPMDPAKYSAQFYYIIRTVHYAHGKAYSIDGWNGASASKELLASFRKSKNDPRLELCFFTGKVTGPDGAPVMDGDKELEYKPDAVAVDVSGIADEKTAGARWKKYEIDPASQSAGKLQSVDFVLYRYADVLLMKAEAKMRKGESGDNEINEVRGRVGADALSKATLNDLLDERARELSWEGVRRQDLVRFGKFCDAVDGRPATQPYCTVFPIPHDVVLLNKNLSQNKGY</sequence>
<dbReference type="Gene3D" id="1.25.40.390">
    <property type="match status" value="1"/>
</dbReference>
<evidence type="ECO:0000313" key="9">
    <source>
        <dbReference type="EMBL" id="MBC8600276.1"/>
    </source>
</evidence>
<dbReference type="SUPFAM" id="SSF48452">
    <property type="entry name" value="TPR-like"/>
    <property type="match status" value="1"/>
</dbReference>
<evidence type="ECO:0000256" key="4">
    <source>
        <dbReference type="ARBA" id="ARBA00023136"/>
    </source>
</evidence>
<dbReference type="Pfam" id="PF14322">
    <property type="entry name" value="SusD-like_3"/>
    <property type="match status" value="1"/>
</dbReference>
<dbReference type="EMBL" id="JACRTI010000002">
    <property type="protein sequence ID" value="MBC8600276.1"/>
    <property type="molecule type" value="Genomic_DNA"/>
</dbReference>
<evidence type="ECO:0000256" key="6">
    <source>
        <dbReference type="SAM" id="SignalP"/>
    </source>
</evidence>
<feature type="signal peptide" evidence="6">
    <location>
        <begin position="1"/>
        <end position="25"/>
    </location>
</feature>
<organism evidence="10 11">
    <name type="scientific">Parabacteroides acidifaciens</name>
    <dbReference type="NCBI Taxonomy" id="2290935"/>
    <lineage>
        <taxon>Bacteria</taxon>
        <taxon>Pseudomonadati</taxon>
        <taxon>Bacteroidota</taxon>
        <taxon>Bacteroidia</taxon>
        <taxon>Bacteroidales</taxon>
        <taxon>Tannerellaceae</taxon>
        <taxon>Parabacteroides</taxon>
    </lineage>
</organism>
<comment type="caution">
    <text evidence="10">The sequence shown here is derived from an EMBL/GenBank/DDBJ whole genome shotgun (WGS) entry which is preliminary data.</text>
</comment>
<evidence type="ECO:0000256" key="5">
    <source>
        <dbReference type="ARBA" id="ARBA00023237"/>
    </source>
</evidence>
<dbReference type="InterPro" id="IPR012944">
    <property type="entry name" value="SusD_RagB_dom"/>
</dbReference>
<proteinExistence type="inferred from homology"/>
<accession>A0A3D8HJ09</accession>
<keyword evidence="4" id="KW-0472">Membrane</keyword>
<dbReference type="EMBL" id="QREV01000002">
    <property type="protein sequence ID" value="RDU50911.1"/>
    <property type="molecule type" value="Genomic_DNA"/>
</dbReference>
<name>A0A3D8HJ09_9BACT</name>
<feature type="chain" id="PRO_5017671905" evidence="6">
    <location>
        <begin position="26"/>
        <end position="538"/>
    </location>
</feature>
<evidence type="ECO:0000313" key="12">
    <source>
        <dbReference type="Proteomes" id="UP000629596"/>
    </source>
</evidence>
<dbReference type="CDD" id="cd08977">
    <property type="entry name" value="SusD"/>
    <property type="match status" value="1"/>
</dbReference>
<dbReference type="InterPro" id="IPR033985">
    <property type="entry name" value="SusD-like_N"/>
</dbReference>
<evidence type="ECO:0000256" key="2">
    <source>
        <dbReference type="ARBA" id="ARBA00006275"/>
    </source>
</evidence>
<evidence type="ECO:0000259" key="8">
    <source>
        <dbReference type="Pfam" id="PF14322"/>
    </source>
</evidence>
<comment type="similarity">
    <text evidence="2">Belongs to the SusD family.</text>
</comment>
<feature type="domain" description="SusD-like N-terminal" evidence="8">
    <location>
        <begin position="93"/>
        <end position="237"/>
    </location>
</feature>
<dbReference type="Pfam" id="PF07980">
    <property type="entry name" value="SusD_RagB"/>
    <property type="match status" value="1"/>
</dbReference>
<evidence type="ECO:0000259" key="7">
    <source>
        <dbReference type="Pfam" id="PF07980"/>
    </source>
</evidence>
<evidence type="ECO:0000256" key="3">
    <source>
        <dbReference type="ARBA" id="ARBA00022729"/>
    </source>
</evidence>
<dbReference type="Proteomes" id="UP000256321">
    <property type="component" value="Unassembled WGS sequence"/>
</dbReference>
<reference evidence="10 11" key="1">
    <citation type="submission" date="2018-07" db="EMBL/GenBank/DDBJ databases">
        <title>Parabacteroides acidifaciens nov. sp., isolated from human feces.</title>
        <authorList>
            <person name="Wang Y.J."/>
        </authorList>
    </citation>
    <scope>NUCLEOTIDE SEQUENCE [LARGE SCALE GENOMIC DNA]</scope>
    <source>
        <strain evidence="10 11">426-9</strain>
    </source>
</reference>
<keyword evidence="12" id="KW-1185">Reference proteome</keyword>
<gene>
    <name evidence="10" type="ORF">DWU89_00915</name>
    <name evidence="9" type="ORF">H8784_00890</name>
</gene>
<dbReference type="AlphaFoldDB" id="A0A3D8HJ09"/>
<evidence type="ECO:0000256" key="1">
    <source>
        <dbReference type="ARBA" id="ARBA00004442"/>
    </source>
</evidence>
<dbReference type="Proteomes" id="UP000629596">
    <property type="component" value="Unassembled WGS sequence"/>
</dbReference>